<organism evidence="2 3">
    <name type="scientific">Xenoophorus captivus</name>
    <dbReference type="NCBI Taxonomy" id="1517983"/>
    <lineage>
        <taxon>Eukaryota</taxon>
        <taxon>Metazoa</taxon>
        <taxon>Chordata</taxon>
        <taxon>Craniata</taxon>
        <taxon>Vertebrata</taxon>
        <taxon>Euteleostomi</taxon>
        <taxon>Actinopterygii</taxon>
        <taxon>Neopterygii</taxon>
        <taxon>Teleostei</taxon>
        <taxon>Neoteleostei</taxon>
        <taxon>Acanthomorphata</taxon>
        <taxon>Ovalentaria</taxon>
        <taxon>Atherinomorphae</taxon>
        <taxon>Cyprinodontiformes</taxon>
        <taxon>Goodeidae</taxon>
        <taxon>Xenoophorus</taxon>
    </lineage>
</organism>
<comment type="caution">
    <text evidence="2">The sequence shown here is derived from an EMBL/GenBank/DDBJ whole genome shotgun (WGS) entry which is preliminary data.</text>
</comment>
<proteinExistence type="predicted"/>
<name>A0ABV0SBX1_9TELE</name>
<gene>
    <name evidence="2" type="ORF">XENOCAPTIV_021658</name>
</gene>
<feature type="signal peptide" evidence="1">
    <location>
        <begin position="1"/>
        <end position="20"/>
    </location>
</feature>
<keyword evidence="1" id="KW-0732">Signal</keyword>
<evidence type="ECO:0000313" key="3">
    <source>
        <dbReference type="Proteomes" id="UP001434883"/>
    </source>
</evidence>
<protein>
    <recommendedName>
        <fullName evidence="4">Secreted protein</fullName>
    </recommendedName>
</protein>
<sequence>MVSWCAAFVMVLCSPTVSYSGNSYSELIAVLTHCDQQLPVASYPVLWTHTCPGSLGEFTVNSRRGHHVLLCFPPLPHCISRLHTHTQCLYVSRPKKGTDLSGC</sequence>
<evidence type="ECO:0008006" key="4">
    <source>
        <dbReference type="Google" id="ProtNLM"/>
    </source>
</evidence>
<dbReference type="EMBL" id="JAHRIN010076095">
    <property type="protein sequence ID" value="MEQ2217754.1"/>
    <property type="molecule type" value="Genomic_DNA"/>
</dbReference>
<reference evidence="2 3" key="1">
    <citation type="submission" date="2021-06" db="EMBL/GenBank/DDBJ databases">
        <authorList>
            <person name="Palmer J.M."/>
        </authorList>
    </citation>
    <scope>NUCLEOTIDE SEQUENCE [LARGE SCALE GENOMIC DNA]</scope>
    <source>
        <strain evidence="2 3">XC_2019</strain>
        <tissue evidence="2">Muscle</tissue>
    </source>
</reference>
<feature type="chain" id="PRO_5045138528" description="Secreted protein" evidence="1">
    <location>
        <begin position="21"/>
        <end position="103"/>
    </location>
</feature>
<accession>A0ABV0SBX1</accession>
<evidence type="ECO:0000256" key="1">
    <source>
        <dbReference type="SAM" id="SignalP"/>
    </source>
</evidence>
<dbReference type="Proteomes" id="UP001434883">
    <property type="component" value="Unassembled WGS sequence"/>
</dbReference>
<evidence type="ECO:0000313" key="2">
    <source>
        <dbReference type="EMBL" id="MEQ2217754.1"/>
    </source>
</evidence>
<keyword evidence="3" id="KW-1185">Reference proteome</keyword>